<gene>
    <name evidence="3" type="ORF">J2800_004149</name>
</gene>
<evidence type="ECO:0000313" key="4">
    <source>
        <dbReference type="Proteomes" id="UP001262754"/>
    </source>
</evidence>
<reference evidence="3 4" key="1">
    <citation type="submission" date="2023-07" db="EMBL/GenBank/DDBJ databases">
        <title>Sorghum-associated microbial communities from plants grown in Nebraska, USA.</title>
        <authorList>
            <person name="Schachtman D."/>
        </authorList>
    </citation>
    <scope>NUCLEOTIDE SEQUENCE [LARGE SCALE GENOMIC DNA]</scope>
    <source>
        <strain evidence="3 4">DS2154</strain>
    </source>
</reference>
<protein>
    <submittedName>
        <fullName evidence="3">Uncharacterized protein</fullName>
    </submittedName>
</protein>
<feature type="transmembrane region" description="Helical" evidence="2">
    <location>
        <begin position="12"/>
        <end position="30"/>
    </location>
</feature>
<proteinExistence type="predicted"/>
<dbReference type="Proteomes" id="UP001262754">
    <property type="component" value="Unassembled WGS sequence"/>
</dbReference>
<keyword evidence="2" id="KW-0812">Transmembrane</keyword>
<keyword evidence="4" id="KW-1185">Reference proteome</keyword>
<keyword evidence="2" id="KW-0472">Membrane</keyword>
<sequence length="164" mass="16897">MDASVLLPHRAALTGAALALAIGLTGGLILRTGSQTAPQIEAAFISGPAGDAVQPITWPSGKVPDYVVGTDFLPGRQPEQPPVVVASYEVPEYVPAAWSEPEPESQIEAQPVRPTEPATRSWPSTAGDILDTRLPEDAPQAPEPPPAIAAPEAPTAPLAVAAAY</sequence>
<dbReference type="EMBL" id="JAVDRL010000012">
    <property type="protein sequence ID" value="MDR6533387.1"/>
    <property type="molecule type" value="Genomic_DNA"/>
</dbReference>
<evidence type="ECO:0000256" key="1">
    <source>
        <dbReference type="SAM" id="MobiDB-lite"/>
    </source>
</evidence>
<evidence type="ECO:0000256" key="2">
    <source>
        <dbReference type="SAM" id="Phobius"/>
    </source>
</evidence>
<accession>A0ABU1N4N4</accession>
<keyword evidence="2" id="KW-1133">Transmembrane helix</keyword>
<comment type="caution">
    <text evidence="3">The sequence shown here is derived from an EMBL/GenBank/DDBJ whole genome shotgun (WGS) entry which is preliminary data.</text>
</comment>
<evidence type="ECO:0000313" key="3">
    <source>
        <dbReference type="EMBL" id="MDR6533387.1"/>
    </source>
</evidence>
<feature type="compositionally biased region" description="Low complexity" evidence="1">
    <location>
        <begin position="149"/>
        <end position="164"/>
    </location>
</feature>
<name>A0ABU1N4N4_9CAUL</name>
<dbReference type="RefSeq" id="WP_310034265.1">
    <property type="nucleotide sequence ID" value="NZ_JAVDRL010000012.1"/>
</dbReference>
<organism evidence="3 4">
    <name type="scientific">Caulobacter rhizosphaerae</name>
    <dbReference type="NCBI Taxonomy" id="2010972"/>
    <lineage>
        <taxon>Bacteria</taxon>
        <taxon>Pseudomonadati</taxon>
        <taxon>Pseudomonadota</taxon>
        <taxon>Alphaproteobacteria</taxon>
        <taxon>Caulobacterales</taxon>
        <taxon>Caulobacteraceae</taxon>
        <taxon>Caulobacter</taxon>
    </lineage>
</organism>
<feature type="region of interest" description="Disordered" evidence="1">
    <location>
        <begin position="97"/>
        <end position="164"/>
    </location>
</feature>